<feature type="transmembrane region" description="Helical" evidence="1">
    <location>
        <begin position="56"/>
        <end position="77"/>
    </location>
</feature>
<keyword evidence="1" id="KW-0812">Transmembrane</keyword>
<feature type="transmembrane region" description="Helical" evidence="1">
    <location>
        <begin position="16"/>
        <end position="36"/>
    </location>
</feature>
<dbReference type="AlphaFoldDB" id="Q1RLK7"/>
<protein>
    <submittedName>
        <fullName evidence="2">Omt2b protein</fullName>
    </submittedName>
</protein>
<reference evidence="2" key="1">
    <citation type="journal article" date="2004" name="Genome Res.">
        <title>The status, quality, and expansion of the NIH full-length cDNA project: the Mammalian Gene Collection (MGC).</title>
        <authorList>
            <consortium name="The MGC Project Team"/>
            <person name="Gerhard D.S."/>
            <person name="Wagner L."/>
            <person name="Feingold E.A."/>
            <person name="Shenmen C.M."/>
            <person name="Grouse L.H."/>
            <person name="Schuler G."/>
            <person name="Klein S.L."/>
            <person name="Old S."/>
            <person name="Rasooly R."/>
            <person name="Good P."/>
            <person name="Guyer M."/>
            <person name="Peck A.M."/>
            <person name="Derge J.G."/>
            <person name="Lipman D."/>
            <person name="Collins F.S."/>
            <person name="Jang W."/>
            <person name="Sherry S."/>
            <person name="Feolo M."/>
            <person name="Misquitta L."/>
            <person name="Lee E."/>
            <person name="Rotmistrovsky K."/>
            <person name="Greenhut S.F."/>
            <person name="Schaefer C.F."/>
            <person name="Buetow K."/>
            <person name="Bonner T.I."/>
            <person name="Haussler D."/>
            <person name="Kent J."/>
            <person name="Kiekhaus M."/>
            <person name="Furey T."/>
            <person name="Brent M."/>
            <person name="Prange C."/>
            <person name="Schreiber K."/>
            <person name="Shapiro N."/>
            <person name="Bhat N.K."/>
            <person name="Hopkins R.F."/>
            <person name="Hsie F."/>
            <person name="Driscoll T."/>
            <person name="Soares M.B."/>
            <person name="Casavant T.L."/>
            <person name="Scheetz T.E."/>
            <person name="Brown-stein M.J."/>
            <person name="Usdin T.B."/>
            <person name="Toshiyuki S."/>
            <person name="Carninci P."/>
            <person name="Piao Y."/>
            <person name="Dudekula D.B."/>
            <person name="Ko M.S."/>
            <person name="Kawakami K."/>
            <person name="Suzuki Y."/>
            <person name="Sugano S."/>
            <person name="Gruber C.E."/>
            <person name="Smith M.R."/>
            <person name="Simmons B."/>
            <person name="Moore T."/>
            <person name="Waterman R."/>
            <person name="Johnson S.L."/>
            <person name="Ruan Y."/>
            <person name="Wei C.L."/>
            <person name="Mathavan S."/>
            <person name="Gunaratne P.H."/>
            <person name="Wu J."/>
            <person name="Garcia A.M."/>
            <person name="Hulyk S.W."/>
            <person name="Fuh E."/>
            <person name="Yuan Y."/>
            <person name="Sneed A."/>
            <person name="Kowis C."/>
            <person name="Hodgson A."/>
            <person name="Muzny D.M."/>
            <person name="McPherson J."/>
            <person name="Gibbs R.A."/>
            <person name="Fahey J."/>
            <person name="Helton E."/>
            <person name="Ketteman M."/>
            <person name="Madan A."/>
            <person name="Rodrigues S."/>
            <person name="Sanchez A."/>
            <person name="Whiting M."/>
            <person name="Madari A."/>
            <person name="Young A.C."/>
            <person name="Wetherby K.D."/>
            <person name="Granite S.J."/>
            <person name="Kwong P.N."/>
            <person name="Brinkley C.P."/>
            <person name="Pearson R.L."/>
            <person name="Bouffard G.G."/>
            <person name="Blakesly R.W."/>
            <person name="Green E.D."/>
            <person name="Dickson M.C."/>
            <person name="Rodriguez A.C."/>
            <person name="Grimwood J."/>
            <person name="Schmutz J."/>
            <person name="Myers R.M."/>
            <person name="Butterfield Y.S."/>
            <person name="Griffith M."/>
            <person name="Griffith O.L."/>
            <person name="Krzywinski M.I."/>
            <person name="Liao N."/>
            <person name="Morin R."/>
            <person name="Morrin R."/>
            <person name="Palmquist D."/>
            <person name="Petrescu A.S."/>
            <person name="Skalska U."/>
            <person name="Smailus D.E."/>
            <person name="Stott J.M."/>
            <person name="Schnerch A."/>
            <person name="Schein J.E."/>
            <person name="Jones S.J."/>
            <person name="Holt R.A."/>
            <person name="Baross A."/>
            <person name="Marra M.A."/>
            <person name="Clifton S."/>
            <person name="Makowski K.A."/>
            <person name="Bosak S."/>
            <person name="Malek J."/>
        </authorList>
    </citation>
    <scope>NUCLEOTIDE SEQUENCE [LARGE SCALE MRNA]</scope>
    <source>
        <tissue evidence="2">PCR rescued clones</tissue>
    </source>
</reference>
<sequence>MHVLITSDGDLSETVLYIYGSKGIRIFAMFVIVSLACNLRTKRNRGKRLHVPWYRIFYSFVGVGGGLKSWLFLPLVFPLVSCTA</sequence>
<dbReference type="MGI" id="MGI:106619">
    <property type="gene designation" value="Omt2b"/>
</dbReference>
<keyword evidence="1" id="KW-0472">Membrane</keyword>
<name>Q1RLK7_MOUSE</name>
<accession>Q1RLK7</accession>
<dbReference type="EMBL" id="BC115754">
    <property type="protein sequence ID" value="AAI15755.1"/>
    <property type="molecule type" value="mRNA"/>
</dbReference>
<dbReference type="AGR" id="MGI:106619"/>
<evidence type="ECO:0000256" key="1">
    <source>
        <dbReference type="SAM" id="Phobius"/>
    </source>
</evidence>
<gene>
    <name evidence="2 3" type="primary">Omt2b</name>
</gene>
<evidence type="ECO:0000313" key="3">
    <source>
        <dbReference type="MGI" id="MGI:106619"/>
    </source>
</evidence>
<organism evidence="2">
    <name type="scientific">Mus musculus</name>
    <name type="common">Mouse</name>
    <dbReference type="NCBI Taxonomy" id="10090"/>
    <lineage>
        <taxon>Eukaryota</taxon>
        <taxon>Metazoa</taxon>
        <taxon>Chordata</taxon>
        <taxon>Craniata</taxon>
        <taxon>Vertebrata</taxon>
        <taxon>Euteleostomi</taxon>
        <taxon>Mammalia</taxon>
        <taxon>Eutheria</taxon>
        <taxon>Euarchontoglires</taxon>
        <taxon>Glires</taxon>
        <taxon>Rodentia</taxon>
        <taxon>Myomorpha</taxon>
        <taxon>Muroidea</taxon>
        <taxon>Muridae</taxon>
        <taxon>Murinae</taxon>
        <taxon>Mus</taxon>
        <taxon>Mus</taxon>
    </lineage>
</organism>
<keyword evidence="1" id="KW-1133">Transmembrane helix</keyword>
<evidence type="ECO:0000313" key="2">
    <source>
        <dbReference type="EMBL" id="AAI15755.1"/>
    </source>
</evidence>
<proteinExistence type="evidence at transcript level"/>